<evidence type="ECO:0000313" key="7">
    <source>
        <dbReference type="EnsemblMetazoa" id="XP_001606635"/>
    </source>
</evidence>
<name>A0A7M7G703_NASVI</name>
<evidence type="ECO:0000256" key="1">
    <source>
        <dbReference type="ARBA" id="ARBA00004123"/>
    </source>
</evidence>
<keyword evidence="5" id="KW-0539">Nucleus</keyword>
<evidence type="ECO:0000313" key="8">
    <source>
        <dbReference type="Proteomes" id="UP000002358"/>
    </source>
</evidence>
<evidence type="ECO:0000256" key="4">
    <source>
        <dbReference type="ARBA" id="ARBA00022490"/>
    </source>
</evidence>
<dbReference type="InParanoid" id="A0A7M7G703"/>
<dbReference type="SMR" id="A0A7M7G703"/>
<comment type="subcellular location">
    <subcellularLocation>
        <location evidence="2">Cytoplasm</location>
    </subcellularLocation>
    <subcellularLocation>
        <location evidence="1">Nucleus</location>
    </subcellularLocation>
</comment>
<evidence type="ECO:0000256" key="3">
    <source>
        <dbReference type="ARBA" id="ARBA00018915"/>
    </source>
</evidence>
<dbReference type="PROSITE" id="PS51203">
    <property type="entry name" value="CS"/>
    <property type="match status" value="1"/>
</dbReference>
<dbReference type="InterPro" id="IPR037895">
    <property type="entry name" value="NUDCD1"/>
</dbReference>
<dbReference type="Proteomes" id="UP000002358">
    <property type="component" value="Chromosome 4"/>
</dbReference>
<accession>A0A7M7G703</accession>
<dbReference type="GO" id="GO:0005737">
    <property type="term" value="C:cytoplasm"/>
    <property type="evidence" value="ECO:0007669"/>
    <property type="project" value="UniProtKB-SubCell"/>
</dbReference>
<dbReference type="Gene3D" id="2.60.40.790">
    <property type="match status" value="1"/>
</dbReference>
<dbReference type="InterPro" id="IPR008978">
    <property type="entry name" value="HSP20-like_chaperone"/>
</dbReference>
<dbReference type="KEGG" id="nvi:100123029"/>
<evidence type="ECO:0000256" key="2">
    <source>
        <dbReference type="ARBA" id="ARBA00004496"/>
    </source>
</evidence>
<dbReference type="GO" id="GO:0005634">
    <property type="term" value="C:nucleus"/>
    <property type="evidence" value="ECO:0007669"/>
    <property type="project" value="UniProtKB-SubCell"/>
</dbReference>
<proteinExistence type="predicted"/>
<evidence type="ECO:0000256" key="5">
    <source>
        <dbReference type="ARBA" id="ARBA00023242"/>
    </source>
</evidence>
<dbReference type="Pfam" id="PF04969">
    <property type="entry name" value="CS"/>
    <property type="match status" value="1"/>
</dbReference>
<feature type="domain" description="CS" evidence="6">
    <location>
        <begin position="259"/>
        <end position="346"/>
    </location>
</feature>
<dbReference type="CDD" id="cd06467">
    <property type="entry name" value="p23_NUDC_like"/>
    <property type="match status" value="1"/>
</dbReference>
<dbReference type="EnsemblMetazoa" id="XM_001606585">
    <property type="protein sequence ID" value="XP_001606635"/>
    <property type="gene ID" value="LOC100123029"/>
</dbReference>
<dbReference type="OMA" id="PMEECDE"/>
<keyword evidence="4" id="KW-0963">Cytoplasm</keyword>
<reference evidence="7" key="1">
    <citation type="submission" date="2021-01" db="UniProtKB">
        <authorList>
            <consortium name="EnsemblMetazoa"/>
        </authorList>
    </citation>
    <scope>IDENTIFICATION</scope>
</reference>
<organism evidence="7 8">
    <name type="scientific">Nasonia vitripennis</name>
    <name type="common">Parasitic wasp</name>
    <dbReference type="NCBI Taxonomy" id="7425"/>
    <lineage>
        <taxon>Eukaryota</taxon>
        <taxon>Metazoa</taxon>
        <taxon>Ecdysozoa</taxon>
        <taxon>Arthropoda</taxon>
        <taxon>Hexapoda</taxon>
        <taxon>Insecta</taxon>
        <taxon>Pterygota</taxon>
        <taxon>Neoptera</taxon>
        <taxon>Endopterygota</taxon>
        <taxon>Hymenoptera</taxon>
        <taxon>Apocrita</taxon>
        <taxon>Proctotrupomorpha</taxon>
        <taxon>Chalcidoidea</taxon>
        <taxon>Pteromalidae</taxon>
        <taxon>Pteromalinae</taxon>
        <taxon>Nasonia</taxon>
    </lineage>
</organism>
<dbReference type="OrthoDB" id="428655at2759"/>
<dbReference type="PANTHER" id="PTHR21664:SF1">
    <property type="entry name" value="NUDC DOMAIN-CONTAINING PROTEIN 1"/>
    <property type="match status" value="1"/>
</dbReference>
<dbReference type="SUPFAM" id="SSF49764">
    <property type="entry name" value="HSP20-like chaperones"/>
    <property type="match status" value="1"/>
</dbReference>
<dbReference type="FunCoup" id="A0A7M7G703">
    <property type="interactions" value="1691"/>
</dbReference>
<protein>
    <recommendedName>
        <fullName evidence="3">NudC domain-containing protein 1</fullName>
    </recommendedName>
</protein>
<gene>
    <name evidence="7" type="primary">100123029</name>
</gene>
<sequence length="554" mass="62979">MTKIVDLRPDKKLLNSKFEKYQFCSDTATPKCEKELKTEVLRLELNSSQDSWLEARLFAFHNHLFKNPYDSTCCFIDNNGGIWKFANDGSLDLIYTSKNIDSKSSDCLYNPSLAFASKNIIIICNGGGKLEFLIKKDESFNNFTFDIETAVVLDARFVKENSKIVVALYKIDEEKGKKFSRLIYLSYIYDENSEDQSQALKLLRTQNLRVKGAVEHVYIEKNGNFSHIISQDHVEFDYDSLNPIKNKDEPNQSTNESQIKIPQYCWSQDEDSITVYTKISEKYSKVTAKVEATPTSLTISVGDVVLLSGETPHRLESDLTTWKRKEDTLEVELSKSENGLMWSELLKGDTGGEYLPNEALAAEIHSRLSHLCSSEQESNTQGQPAIGFNSEQLEECDLSGSENILQRIDLNAHNITHMAMLGSSNRVLFTEKQSSGQIICLRHDHDGCTWLMRESDDEDWDLEHIYTFPGFGYVEASKTNKKFCVSPPDGSYIAIVEHTRHAFLYEKPETNATTGRQRILDFGSEMSPILGATTLKKYLIILTKDALYQLQVYS</sequence>
<evidence type="ECO:0000259" key="6">
    <source>
        <dbReference type="PROSITE" id="PS51203"/>
    </source>
</evidence>
<dbReference type="AlphaFoldDB" id="A0A7M7G703"/>
<dbReference type="InterPro" id="IPR007052">
    <property type="entry name" value="CS_dom"/>
</dbReference>
<keyword evidence="8" id="KW-1185">Reference proteome</keyword>
<dbReference type="PANTHER" id="PTHR21664">
    <property type="entry name" value="CHRONIC MYELOGENOUS LEUKEMIA TUMOR ANTIGEN 66"/>
    <property type="match status" value="1"/>
</dbReference>